<dbReference type="STRING" id="498292.SAMN05660845_2293"/>
<organism evidence="1 2">
    <name type="scientific">Flavobacterium swingsii</name>
    <dbReference type="NCBI Taxonomy" id="498292"/>
    <lineage>
        <taxon>Bacteria</taxon>
        <taxon>Pseudomonadati</taxon>
        <taxon>Bacteroidota</taxon>
        <taxon>Flavobacteriia</taxon>
        <taxon>Flavobacteriales</taxon>
        <taxon>Flavobacteriaceae</taxon>
        <taxon>Flavobacterium</taxon>
    </lineage>
</organism>
<evidence type="ECO:0000313" key="1">
    <source>
        <dbReference type="EMBL" id="SFB26678.1"/>
    </source>
</evidence>
<dbReference type="AlphaFoldDB" id="A0A1I0ZQN7"/>
<dbReference type="EMBL" id="FOJT01000006">
    <property type="protein sequence ID" value="SFB26678.1"/>
    <property type="molecule type" value="Genomic_DNA"/>
</dbReference>
<proteinExistence type="predicted"/>
<dbReference type="RefSeq" id="WP_091477332.1">
    <property type="nucleotide sequence ID" value="NZ_FOJT01000006.1"/>
</dbReference>
<keyword evidence="2" id="KW-1185">Reference proteome</keyword>
<accession>A0A1I0ZQN7</accession>
<dbReference type="OrthoDB" id="1376522at2"/>
<name>A0A1I0ZQN7_9FLAO</name>
<sequence>MTYDMLGLFSFSKVNADDFEICFEIPDNCFYVLTPSATSYKIDIKLNPGETQPSTTFVGCKETVPILNNKLIANFEQYKYSGVILKKPSGTFAL</sequence>
<reference evidence="2" key="1">
    <citation type="submission" date="2016-10" db="EMBL/GenBank/DDBJ databases">
        <authorList>
            <person name="Varghese N."/>
            <person name="Submissions S."/>
        </authorList>
    </citation>
    <scope>NUCLEOTIDE SEQUENCE [LARGE SCALE GENOMIC DNA]</scope>
    <source>
        <strain evidence="2">DSM 21789</strain>
    </source>
</reference>
<protein>
    <submittedName>
        <fullName evidence="1">Uncharacterized protein</fullName>
    </submittedName>
</protein>
<dbReference type="Proteomes" id="UP000199604">
    <property type="component" value="Unassembled WGS sequence"/>
</dbReference>
<evidence type="ECO:0000313" key="2">
    <source>
        <dbReference type="Proteomes" id="UP000199604"/>
    </source>
</evidence>
<gene>
    <name evidence="1" type="ORF">SAMN05660845_2293</name>
</gene>